<name>A0A2A6J3Q0_9HYPH</name>
<feature type="compositionally biased region" description="Basic and acidic residues" evidence="1">
    <location>
        <begin position="53"/>
        <end position="75"/>
    </location>
</feature>
<organism evidence="2 3">
    <name type="scientific">Rhizobium chutanense</name>
    <dbReference type="NCBI Taxonomy" id="2035448"/>
    <lineage>
        <taxon>Bacteria</taxon>
        <taxon>Pseudomonadati</taxon>
        <taxon>Pseudomonadota</taxon>
        <taxon>Alphaproteobacteria</taxon>
        <taxon>Hyphomicrobiales</taxon>
        <taxon>Rhizobiaceae</taxon>
        <taxon>Rhizobium/Agrobacterium group</taxon>
        <taxon>Rhizobium</taxon>
    </lineage>
</organism>
<reference evidence="2 3" key="1">
    <citation type="submission" date="2017-09" db="EMBL/GenBank/DDBJ databases">
        <title>Comparative genomics of rhizobia isolated from Phaseolus vulgaris in China.</title>
        <authorList>
            <person name="Tong W."/>
        </authorList>
    </citation>
    <scope>NUCLEOTIDE SEQUENCE [LARGE SCALE GENOMIC DNA]</scope>
    <source>
        <strain evidence="2 3">C5</strain>
    </source>
</reference>
<evidence type="ECO:0000313" key="2">
    <source>
        <dbReference type="EMBL" id="PDT00487.1"/>
    </source>
</evidence>
<feature type="compositionally biased region" description="Basic and acidic residues" evidence="1">
    <location>
        <begin position="1"/>
        <end position="40"/>
    </location>
</feature>
<keyword evidence="3" id="KW-1185">Reference proteome</keyword>
<sequence length="75" mass="8430">MARDTHRVMPHKDGGWQVKRDGDQKASHRTDTKAEAEKLARPISQHQQTELQIHGKDGAIQRSDSHGHDPRSSKG</sequence>
<feature type="region of interest" description="Disordered" evidence="1">
    <location>
        <begin position="1"/>
        <end position="75"/>
    </location>
</feature>
<evidence type="ECO:0000256" key="1">
    <source>
        <dbReference type="SAM" id="MobiDB-lite"/>
    </source>
</evidence>
<evidence type="ECO:0000313" key="3">
    <source>
        <dbReference type="Proteomes" id="UP000220768"/>
    </source>
</evidence>
<evidence type="ECO:0008006" key="4">
    <source>
        <dbReference type="Google" id="ProtNLM"/>
    </source>
</evidence>
<dbReference type="EMBL" id="NWSV01000036">
    <property type="protein sequence ID" value="PDT00487.1"/>
    <property type="molecule type" value="Genomic_DNA"/>
</dbReference>
<accession>A0A2A6J3Q0</accession>
<proteinExistence type="predicted"/>
<dbReference type="Pfam" id="PF09954">
    <property type="entry name" value="DUF2188"/>
    <property type="match status" value="1"/>
</dbReference>
<dbReference type="RefSeq" id="WP_097603441.1">
    <property type="nucleotide sequence ID" value="NZ_NWSV01000036.1"/>
</dbReference>
<dbReference type="Proteomes" id="UP000220768">
    <property type="component" value="Unassembled WGS sequence"/>
</dbReference>
<comment type="caution">
    <text evidence="2">The sequence shown here is derived from an EMBL/GenBank/DDBJ whole genome shotgun (WGS) entry which is preliminary data.</text>
</comment>
<dbReference type="InterPro" id="IPR018691">
    <property type="entry name" value="DUF2188"/>
</dbReference>
<gene>
    <name evidence="2" type="ORF">CO666_30215</name>
</gene>
<dbReference type="AlphaFoldDB" id="A0A2A6J3Q0"/>
<protein>
    <recommendedName>
        <fullName evidence="4">DUF2188 domain-containing protein</fullName>
    </recommendedName>
</protein>